<gene>
    <name evidence="3" type="ORF">LY56_02681</name>
</gene>
<dbReference type="RefSeq" id="WP_071469533.1">
    <property type="nucleotide sequence ID" value="NZ_MEHT01000015.1"/>
</dbReference>
<protein>
    <submittedName>
        <fullName evidence="3">Tripartite tricarboxylate transporter TctB family protein</fullName>
    </submittedName>
</protein>
<dbReference type="AlphaFoldDB" id="A0A2W7PVJ1"/>
<evidence type="ECO:0000313" key="4">
    <source>
        <dbReference type="Proteomes" id="UP000249364"/>
    </source>
</evidence>
<keyword evidence="4" id="KW-1185">Reference proteome</keyword>
<dbReference type="Proteomes" id="UP000249364">
    <property type="component" value="Unassembled WGS sequence"/>
</dbReference>
<evidence type="ECO:0000313" key="3">
    <source>
        <dbReference type="EMBL" id="PZX39513.1"/>
    </source>
</evidence>
<dbReference type="InterPro" id="IPR009936">
    <property type="entry name" value="DUF1468"/>
</dbReference>
<keyword evidence="1" id="KW-0472">Membrane</keyword>
<dbReference type="EMBL" id="QKZQ01000013">
    <property type="protein sequence ID" value="PZX39513.1"/>
    <property type="molecule type" value="Genomic_DNA"/>
</dbReference>
<feature type="transmembrane region" description="Helical" evidence="1">
    <location>
        <begin position="45"/>
        <end position="66"/>
    </location>
</feature>
<accession>A0A2W7PVJ1</accession>
<reference evidence="3 4" key="1">
    <citation type="submission" date="2018-06" db="EMBL/GenBank/DDBJ databases">
        <title>Genomic Encyclopedia of Archaeal and Bacterial Type Strains, Phase II (KMG-II): from individual species to whole genera.</title>
        <authorList>
            <person name="Goeker M."/>
        </authorList>
    </citation>
    <scope>NUCLEOTIDE SEQUENCE [LARGE SCALE GENOMIC DNA]</scope>
    <source>
        <strain evidence="3 4">DSM 13087</strain>
    </source>
</reference>
<proteinExistence type="predicted"/>
<keyword evidence="1" id="KW-0812">Transmembrane</keyword>
<keyword evidence="1" id="KW-1133">Transmembrane helix</keyword>
<dbReference type="Pfam" id="PF07331">
    <property type="entry name" value="TctB"/>
    <property type="match status" value="1"/>
</dbReference>
<feature type="transmembrane region" description="Helical" evidence="1">
    <location>
        <begin position="86"/>
        <end position="117"/>
    </location>
</feature>
<feature type="transmembrane region" description="Helical" evidence="1">
    <location>
        <begin position="129"/>
        <end position="151"/>
    </location>
</feature>
<dbReference type="STRING" id="121821.GCA_001870675_00690"/>
<organism evidence="3 4">
    <name type="scientific">Roseinatronobacter thiooxidans</name>
    <dbReference type="NCBI Taxonomy" id="121821"/>
    <lineage>
        <taxon>Bacteria</taxon>
        <taxon>Pseudomonadati</taxon>
        <taxon>Pseudomonadota</taxon>
        <taxon>Alphaproteobacteria</taxon>
        <taxon>Rhodobacterales</taxon>
        <taxon>Paracoccaceae</taxon>
        <taxon>Roseinatronobacter</taxon>
    </lineage>
</organism>
<evidence type="ECO:0000256" key="1">
    <source>
        <dbReference type="SAM" id="Phobius"/>
    </source>
</evidence>
<comment type="caution">
    <text evidence="3">The sequence shown here is derived from an EMBL/GenBank/DDBJ whole genome shotgun (WGS) entry which is preliminary data.</text>
</comment>
<evidence type="ECO:0000259" key="2">
    <source>
        <dbReference type="Pfam" id="PF07331"/>
    </source>
</evidence>
<sequence>MLKTLTKPDTLIAAALMAFAAYLMWHATALPIGWDGARGPGGGAFPFWLSAIMFLAAAGIFMRSLLAGVRPEDLKPFFEPGMLGPVLAVTLALGLTIFLMPIIGAYLAIPLFMFWYLRFYGRNGWPVTLSLTLITPVALFFFFEVALLILLPKGITEPLFFPLYAMFF</sequence>
<feature type="domain" description="DUF1468" evidence="2">
    <location>
        <begin position="11"/>
        <end position="152"/>
    </location>
</feature>
<name>A0A2W7PVJ1_9RHOB</name>